<protein>
    <submittedName>
        <fullName evidence="2">Uncharacterized protein</fullName>
    </submittedName>
</protein>
<feature type="compositionally biased region" description="Basic and acidic residues" evidence="1">
    <location>
        <begin position="36"/>
        <end position="57"/>
    </location>
</feature>
<accession>D5EMQ2</accession>
<dbReference type="Proteomes" id="UP000000925">
    <property type="component" value="Chromosome"/>
</dbReference>
<dbReference type="HOGENOM" id="CLU_2381282_0_0_0"/>
<gene>
    <name evidence="2" type="ordered locus">Caka_2275</name>
</gene>
<evidence type="ECO:0000256" key="1">
    <source>
        <dbReference type="SAM" id="MobiDB-lite"/>
    </source>
</evidence>
<dbReference type="STRING" id="583355.Caka_2275"/>
<organism evidence="2 3">
    <name type="scientific">Coraliomargarita akajimensis (strain DSM 45221 / IAM 15411 / JCM 23193 / KCTC 12865 / 04OKA010-24)</name>
    <dbReference type="NCBI Taxonomy" id="583355"/>
    <lineage>
        <taxon>Bacteria</taxon>
        <taxon>Pseudomonadati</taxon>
        <taxon>Verrucomicrobiota</taxon>
        <taxon>Opitutia</taxon>
        <taxon>Puniceicoccales</taxon>
        <taxon>Coraliomargaritaceae</taxon>
        <taxon>Coraliomargarita</taxon>
    </lineage>
</organism>
<reference evidence="2 3" key="1">
    <citation type="journal article" date="2010" name="Stand. Genomic Sci.">
        <title>Complete genome sequence of Coraliomargarita akajimensis type strain (04OKA010-24).</title>
        <authorList>
            <person name="Mavromatis K."/>
            <person name="Abt B."/>
            <person name="Brambilla E."/>
            <person name="Lapidus A."/>
            <person name="Copeland A."/>
            <person name="Deshpande S."/>
            <person name="Nolan M."/>
            <person name="Lucas S."/>
            <person name="Tice H."/>
            <person name="Cheng J.F."/>
            <person name="Han C."/>
            <person name="Detter J.C."/>
            <person name="Woyke T."/>
            <person name="Goodwin L."/>
            <person name="Pitluck S."/>
            <person name="Held B."/>
            <person name="Brettin T."/>
            <person name="Tapia R."/>
            <person name="Ivanova N."/>
            <person name="Mikhailova N."/>
            <person name="Pati A."/>
            <person name="Liolios K."/>
            <person name="Chen A."/>
            <person name="Palaniappan K."/>
            <person name="Land M."/>
            <person name="Hauser L."/>
            <person name="Chang Y.J."/>
            <person name="Jeffries C.D."/>
            <person name="Rohde M."/>
            <person name="Goker M."/>
            <person name="Bristow J."/>
            <person name="Eisen J.A."/>
            <person name="Markowitz V."/>
            <person name="Hugenholtz P."/>
            <person name="Klenk H.P."/>
            <person name="Kyrpides N.C."/>
        </authorList>
    </citation>
    <scope>NUCLEOTIDE SEQUENCE [LARGE SCALE GENOMIC DNA]</scope>
    <source>
        <strain evidence="3">DSM 45221 / IAM 15411 / JCM 23193 / KCTC 12865</strain>
    </source>
</reference>
<sequence length="94" mass="10145">MIGFYAIPPNSAKASEGPSQPARRTAPTAQQSTNSGHEKDHHHFLNNDEALQPHEWPEGIATSTAWAFASRLPKASSKHGWGTAVATTVTNPRM</sequence>
<proteinExistence type="predicted"/>
<keyword evidence="3" id="KW-1185">Reference proteome</keyword>
<feature type="region of interest" description="Disordered" evidence="1">
    <location>
        <begin position="1"/>
        <end position="58"/>
    </location>
</feature>
<dbReference type="KEGG" id="caa:Caka_2275"/>
<evidence type="ECO:0000313" key="2">
    <source>
        <dbReference type="EMBL" id="ADE55292.1"/>
    </source>
</evidence>
<name>D5EMQ2_CORAD</name>
<dbReference type="AlphaFoldDB" id="D5EMQ2"/>
<evidence type="ECO:0000313" key="3">
    <source>
        <dbReference type="Proteomes" id="UP000000925"/>
    </source>
</evidence>
<dbReference type="EMBL" id="CP001998">
    <property type="protein sequence ID" value="ADE55292.1"/>
    <property type="molecule type" value="Genomic_DNA"/>
</dbReference>